<protein>
    <recommendedName>
        <fullName evidence="3">Ankyrin repeat-containing protein</fullName>
    </recommendedName>
</protein>
<dbReference type="STRING" id="208445.SAMN04489727_6582"/>
<evidence type="ECO:0008006" key="3">
    <source>
        <dbReference type="Google" id="ProtNLM"/>
    </source>
</evidence>
<dbReference type="RefSeq" id="WP_091314624.1">
    <property type="nucleotide sequence ID" value="NZ_FNSO01000004.1"/>
</dbReference>
<dbReference type="AlphaFoldDB" id="A0A1H4Y745"/>
<name>A0A1H4Y745_9PSEU</name>
<dbReference type="Proteomes" id="UP000199622">
    <property type="component" value="Unassembled WGS sequence"/>
</dbReference>
<gene>
    <name evidence="1" type="ORF">SAMN04489727_6582</name>
</gene>
<sequence length="69" mass="7447">MIDPSEAIELAAARGDTAELRRWAAAGHSDAVDLLIELATEREDLDELRRLADEGSQTAAEVLAEIEGE</sequence>
<dbReference type="EMBL" id="FNSO01000004">
    <property type="protein sequence ID" value="SED13822.1"/>
    <property type="molecule type" value="Genomic_DNA"/>
</dbReference>
<keyword evidence="2" id="KW-1185">Reference proteome</keyword>
<proteinExistence type="predicted"/>
<dbReference type="OrthoDB" id="3395889at2"/>
<organism evidence="1 2">
    <name type="scientific">Amycolatopsis tolypomycina</name>
    <dbReference type="NCBI Taxonomy" id="208445"/>
    <lineage>
        <taxon>Bacteria</taxon>
        <taxon>Bacillati</taxon>
        <taxon>Actinomycetota</taxon>
        <taxon>Actinomycetes</taxon>
        <taxon>Pseudonocardiales</taxon>
        <taxon>Pseudonocardiaceae</taxon>
        <taxon>Amycolatopsis</taxon>
    </lineage>
</organism>
<accession>A0A1H4Y745</accession>
<evidence type="ECO:0000313" key="1">
    <source>
        <dbReference type="EMBL" id="SED13822.1"/>
    </source>
</evidence>
<reference evidence="2" key="1">
    <citation type="submission" date="2016-10" db="EMBL/GenBank/DDBJ databases">
        <authorList>
            <person name="Varghese N."/>
            <person name="Submissions S."/>
        </authorList>
    </citation>
    <scope>NUCLEOTIDE SEQUENCE [LARGE SCALE GENOMIC DNA]</scope>
    <source>
        <strain evidence="2">DSM 44544</strain>
    </source>
</reference>
<evidence type="ECO:0000313" key="2">
    <source>
        <dbReference type="Proteomes" id="UP000199622"/>
    </source>
</evidence>